<dbReference type="InterPro" id="IPR011042">
    <property type="entry name" value="6-blade_b-propeller_TolB-like"/>
</dbReference>
<evidence type="ECO:0000256" key="1">
    <source>
        <dbReference type="ARBA" id="ARBA00022723"/>
    </source>
</evidence>
<dbReference type="SMART" id="SM00336">
    <property type="entry name" value="BBOX"/>
    <property type="match status" value="2"/>
</dbReference>
<dbReference type="PROSITE" id="PS50089">
    <property type="entry name" value="ZF_RING_2"/>
    <property type="match status" value="1"/>
</dbReference>
<evidence type="ECO:0000256" key="5">
    <source>
        <dbReference type="SAM" id="MobiDB-lite"/>
    </source>
</evidence>
<dbReference type="OrthoDB" id="252722at2759"/>
<organism evidence="8 9">
    <name type="scientific">Stichopus japonicus</name>
    <name type="common">Sea cucumber</name>
    <dbReference type="NCBI Taxonomy" id="307972"/>
    <lineage>
        <taxon>Eukaryota</taxon>
        <taxon>Metazoa</taxon>
        <taxon>Echinodermata</taxon>
        <taxon>Eleutherozoa</taxon>
        <taxon>Echinozoa</taxon>
        <taxon>Holothuroidea</taxon>
        <taxon>Aspidochirotacea</taxon>
        <taxon>Aspidochirotida</taxon>
        <taxon>Stichopodidae</taxon>
        <taxon>Apostichopus</taxon>
    </lineage>
</organism>
<gene>
    <name evidence="8" type="ORF">BSL78_08203</name>
</gene>
<evidence type="ECO:0000259" key="7">
    <source>
        <dbReference type="PROSITE" id="PS50119"/>
    </source>
</evidence>
<evidence type="ECO:0000313" key="9">
    <source>
        <dbReference type="Proteomes" id="UP000230750"/>
    </source>
</evidence>
<dbReference type="Gene3D" id="2.120.10.30">
    <property type="entry name" value="TolB, C-terminal domain"/>
    <property type="match status" value="1"/>
</dbReference>
<evidence type="ECO:0000256" key="3">
    <source>
        <dbReference type="ARBA" id="ARBA00022833"/>
    </source>
</evidence>
<feature type="domain" description="B box-type" evidence="7">
    <location>
        <begin position="129"/>
        <end position="176"/>
    </location>
</feature>
<dbReference type="InterPro" id="IPR017907">
    <property type="entry name" value="Znf_RING_CS"/>
</dbReference>
<feature type="compositionally biased region" description="Basic and acidic residues" evidence="5">
    <location>
        <begin position="296"/>
        <end position="322"/>
    </location>
</feature>
<dbReference type="Gene3D" id="3.30.160.60">
    <property type="entry name" value="Classic Zinc Finger"/>
    <property type="match status" value="1"/>
</dbReference>
<dbReference type="CDD" id="cd16579">
    <property type="entry name" value="RING-HC_PML_C-V"/>
    <property type="match status" value="1"/>
</dbReference>
<reference evidence="8 9" key="1">
    <citation type="journal article" date="2017" name="PLoS Biol.">
        <title>The sea cucumber genome provides insights into morphological evolution and visceral regeneration.</title>
        <authorList>
            <person name="Zhang X."/>
            <person name="Sun L."/>
            <person name="Yuan J."/>
            <person name="Sun Y."/>
            <person name="Gao Y."/>
            <person name="Zhang L."/>
            <person name="Li S."/>
            <person name="Dai H."/>
            <person name="Hamel J.F."/>
            <person name="Liu C."/>
            <person name="Yu Y."/>
            <person name="Liu S."/>
            <person name="Lin W."/>
            <person name="Guo K."/>
            <person name="Jin S."/>
            <person name="Xu P."/>
            <person name="Storey K.B."/>
            <person name="Huan P."/>
            <person name="Zhang T."/>
            <person name="Zhou Y."/>
            <person name="Zhang J."/>
            <person name="Lin C."/>
            <person name="Li X."/>
            <person name="Xing L."/>
            <person name="Huo D."/>
            <person name="Sun M."/>
            <person name="Wang L."/>
            <person name="Mercier A."/>
            <person name="Li F."/>
            <person name="Yang H."/>
            <person name="Xiang J."/>
        </authorList>
    </citation>
    <scope>NUCLEOTIDE SEQUENCE [LARGE SCALE GENOMIC DNA]</scope>
    <source>
        <strain evidence="8">Shaxun</strain>
        <tissue evidence="8">Muscle</tissue>
    </source>
</reference>
<dbReference type="GO" id="GO:0008270">
    <property type="term" value="F:zinc ion binding"/>
    <property type="evidence" value="ECO:0007669"/>
    <property type="project" value="UniProtKB-KW"/>
</dbReference>
<dbReference type="STRING" id="307972.A0A2G8L448"/>
<dbReference type="InterPro" id="IPR047153">
    <property type="entry name" value="TRIM45/56/19-like"/>
</dbReference>
<dbReference type="InterPro" id="IPR018957">
    <property type="entry name" value="Znf_C3HC4_RING-type"/>
</dbReference>
<comment type="caution">
    <text evidence="8">The sequence shown here is derived from an EMBL/GenBank/DDBJ whole genome shotgun (WGS) entry which is preliminary data.</text>
</comment>
<dbReference type="Proteomes" id="UP000230750">
    <property type="component" value="Unassembled WGS sequence"/>
</dbReference>
<evidence type="ECO:0000259" key="6">
    <source>
        <dbReference type="PROSITE" id="PS50089"/>
    </source>
</evidence>
<evidence type="ECO:0000313" key="8">
    <source>
        <dbReference type="EMBL" id="PIK54920.1"/>
    </source>
</evidence>
<dbReference type="EMBL" id="MRZV01000230">
    <property type="protein sequence ID" value="PIK54920.1"/>
    <property type="molecule type" value="Genomic_DNA"/>
</dbReference>
<evidence type="ECO:0000256" key="4">
    <source>
        <dbReference type="PROSITE-ProRule" id="PRU00024"/>
    </source>
</evidence>
<dbReference type="Pfam" id="PF00097">
    <property type="entry name" value="zf-C3HC4"/>
    <property type="match status" value="1"/>
</dbReference>
<dbReference type="InterPro" id="IPR000315">
    <property type="entry name" value="Znf_B-box"/>
</dbReference>
<sequence>MSEVVWKAKGVLLTTQEFTMYASVYCLDLLNSVTTMATNTPLKDLAENFFLCSVCLDQFKEPKLLPCLHRYCSDCLETVIQASRDGTVKCPMCKQQCIIPDTGVEGFKTDFHTKSMLEFIQLQKSFEKKDLKKCISCSEMQTATSYCFKCKNFLCDQCSQFHINNPMFLDHQPHILTLETMEAKSLTLEKLAALTEDPRCHIHLKQQAQLCCSTCRNIPVCVTCTYSNHKGHDLHDVADLAKKERQSLQKKLFELNKYKGRLYELPNKVNLAIRKLSNNVSKKTQNLNMQYDQEESEIKERIGKSTNERETGANDIEKRRRNEKKQIDIKREEELRKVMEKYDQIGKTTDRKYDKEFDELQRKFRQIESELLSKLESCRGYLKDLEASKELITTQNENKLKEILHHSERVIKRYENLTATTSSILSSNDEWTDAQYIPDIISACKSLIQEMKREFPELQILSDVANNDITNVTVDKVTIGKEEVSVVDVEGFVVNGWLITGMTGTEDGSIVITGRIPTLEYSYIAVFSSKGKYKRQDIFPTSRGYQLRVCSTLSKFKVVTVIGPDKIGIYDVRDGSYYERSISKVTKWPSCVVVRCIATDPINQCIIVGTSCRYVYVFNYQLKYDYTITLPDICIRSTDITVHRGHLLVADCSDSKRAFSVKMEPPENKLVYKFTKPNIDDGTWGPFGVCTDKLGFIYITWKSLYEIGNRCILLKYSQDGRQILTTRSIDSDSQCLATLESDQSEKLLVVTHSTAKLYTFELET</sequence>
<dbReference type="AlphaFoldDB" id="A0A2G8L448"/>
<protein>
    <submittedName>
        <fullName evidence="8">Uncharacterized protein</fullName>
    </submittedName>
</protein>
<dbReference type="SUPFAM" id="SSF57850">
    <property type="entry name" value="RING/U-box"/>
    <property type="match status" value="1"/>
</dbReference>
<keyword evidence="3" id="KW-0862">Zinc</keyword>
<dbReference type="InterPro" id="IPR001841">
    <property type="entry name" value="Znf_RING"/>
</dbReference>
<keyword evidence="9" id="KW-1185">Reference proteome</keyword>
<dbReference type="InterPro" id="IPR013083">
    <property type="entry name" value="Znf_RING/FYVE/PHD"/>
</dbReference>
<dbReference type="SMART" id="SM00184">
    <property type="entry name" value="RING"/>
    <property type="match status" value="1"/>
</dbReference>
<dbReference type="PANTHER" id="PTHR25462">
    <property type="entry name" value="BONUS, ISOFORM C-RELATED"/>
    <property type="match status" value="1"/>
</dbReference>
<keyword evidence="1" id="KW-0479">Metal-binding</keyword>
<dbReference type="Gene3D" id="3.30.40.10">
    <property type="entry name" value="Zinc/RING finger domain, C3HC4 (zinc finger)"/>
    <property type="match status" value="1"/>
</dbReference>
<dbReference type="SUPFAM" id="SSF101898">
    <property type="entry name" value="NHL repeat"/>
    <property type="match status" value="1"/>
</dbReference>
<dbReference type="PANTHER" id="PTHR25462:SF296">
    <property type="entry name" value="MEIOTIC P26, ISOFORM F"/>
    <property type="match status" value="1"/>
</dbReference>
<name>A0A2G8L448_STIJA</name>
<dbReference type="CDD" id="cd19757">
    <property type="entry name" value="Bbox1"/>
    <property type="match status" value="1"/>
</dbReference>
<keyword evidence="2 4" id="KW-0863">Zinc-finger</keyword>
<proteinExistence type="predicted"/>
<dbReference type="PROSITE" id="PS50119">
    <property type="entry name" value="ZF_BBOX"/>
    <property type="match status" value="1"/>
</dbReference>
<accession>A0A2G8L448</accession>
<feature type="domain" description="RING-type" evidence="6">
    <location>
        <begin position="52"/>
        <end position="94"/>
    </location>
</feature>
<dbReference type="SUPFAM" id="SSF57845">
    <property type="entry name" value="B-box zinc-binding domain"/>
    <property type="match status" value="1"/>
</dbReference>
<dbReference type="PROSITE" id="PS00518">
    <property type="entry name" value="ZF_RING_1"/>
    <property type="match status" value="1"/>
</dbReference>
<feature type="region of interest" description="Disordered" evidence="5">
    <location>
        <begin position="291"/>
        <end position="322"/>
    </location>
</feature>
<evidence type="ECO:0000256" key="2">
    <source>
        <dbReference type="ARBA" id="ARBA00022771"/>
    </source>
</evidence>